<evidence type="ECO:0000313" key="8">
    <source>
        <dbReference type="Proteomes" id="UP000248311"/>
    </source>
</evidence>
<evidence type="ECO:0000256" key="1">
    <source>
        <dbReference type="ARBA" id="ARBA00004370"/>
    </source>
</evidence>
<dbReference type="CDD" id="cd06662">
    <property type="entry name" value="SURF1"/>
    <property type="match status" value="1"/>
</dbReference>
<dbReference type="PROSITE" id="PS50895">
    <property type="entry name" value="SURF1"/>
    <property type="match status" value="1"/>
</dbReference>
<sequence length="247" mass="26694">MPGRAENRGPDRPARSHSFRRLAPLVGAGLFCALFVALGVWQLQRLAWKTDLIDRVEARLAAAPVAAPGPQDWSGLSEEADEYRRIEVSGTYAGQSLPVLAVTVLGRGYWVMTPLETADGWSLLVNRGFVADDRAAEGLPEAPSGEVTVEGLLRLSQPGGAFLRSNAPEEGRWYSRDTGAMAEVQGLNEVAPYFLDMEGPAEAGAEAPVPGLTVVDFRNTHLTYALTWFVLAILSVVALVLLLRRRG</sequence>
<dbReference type="Proteomes" id="UP000248311">
    <property type="component" value="Unassembled WGS sequence"/>
</dbReference>
<comment type="subcellular location">
    <subcellularLocation>
        <location evidence="6">Cell membrane</location>
        <topology evidence="6">Multi-pass membrane protein</topology>
    </subcellularLocation>
    <subcellularLocation>
        <location evidence="1">Membrane</location>
    </subcellularLocation>
</comment>
<gene>
    <name evidence="7" type="ORF">DFP88_102919</name>
</gene>
<reference evidence="7 8" key="1">
    <citation type="submission" date="2018-06" db="EMBL/GenBank/DDBJ databases">
        <title>Genomic Encyclopedia of Type Strains, Phase III (KMG-III): the genomes of soil and plant-associated and newly described type strains.</title>
        <authorList>
            <person name="Whitman W."/>
        </authorList>
    </citation>
    <scope>NUCLEOTIDE SEQUENCE [LARGE SCALE GENOMIC DNA]</scope>
    <source>
        <strain evidence="7 8">CECT 9025</strain>
    </source>
</reference>
<dbReference type="Pfam" id="PF02104">
    <property type="entry name" value="SURF1"/>
    <property type="match status" value="1"/>
</dbReference>
<feature type="transmembrane region" description="Helical" evidence="6">
    <location>
        <begin position="222"/>
        <end position="243"/>
    </location>
</feature>
<dbReference type="PANTHER" id="PTHR23427:SF2">
    <property type="entry name" value="SURFEIT LOCUS PROTEIN 1"/>
    <property type="match status" value="1"/>
</dbReference>
<evidence type="ECO:0000256" key="3">
    <source>
        <dbReference type="ARBA" id="ARBA00022692"/>
    </source>
</evidence>
<dbReference type="InterPro" id="IPR045214">
    <property type="entry name" value="Surf1/Surf4"/>
</dbReference>
<dbReference type="OrthoDB" id="6079986at2"/>
<keyword evidence="6" id="KW-1003">Cell membrane</keyword>
<dbReference type="GO" id="GO:0005886">
    <property type="term" value="C:plasma membrane"/>
    <property type="evidence" value="ECO:0007669"/>
    <property type="project" value="UniProtKB-SubCell"/>
</dbReference>
<dbReference type="PANTHER" id="PTHR23427">
    <property type="entry name" value="SURFEIT LOCUS PROTEIN"/>
    <property type="match status" value="1"/>
</dbReference>
<organism evidence="7 8">
    <name type="scientific">Pseudoroseicyclus aestuarii</name>
    <dbReference type="NCBI Taxonomy" id="1795041"/>
    <lineage>
        <taxon>Bacteria</taxon>
        <taxon>Pseudomonadati</taxon>
        <taxon>Pseudomonadota</taxon>
        <taxon>Alphaproteobacteria</taxon>
        <taxon>Rhodobacterales</taxon>
        <taxon>Paracoccaceae</taxon>
        <taxon>Pseudoroseicyclus</taxon>
    </lineage>
</organism>
<dbReference type="RefSeq" id="WP_110814130.1">
    <property type="nucleotide sequence ID" value="NZ_QJTE01000002.1"/>
</dbReference>
<evidence type="ECO:0000256" key="6">
    <source>
        <dbReference type="RuleBase" id="RU363076"/>
    </source>
</evidence>
<accession>A0A318SUG2</accession>
<keyword evidence="4 6" id="KW-1133">Transmembrane helix</keyword>
<keyword evidence="8" id="KW-1185">Reference proteome</keyword>
<evidence type="ECO:0000256" key="4">
    <source>
        <dbReference type="ARBA" id="ARBA00022989"/>
    </source>
</evidence>
<dbReference type="InterPro" id="IPR002994">
    <property type="entry name" value="Surf1/Shy1"/>
</dbReference>
<proteinExistence type="inferred from homology"/>
<name>A0A318SUG2_9RHOB</name>
<evidence type="ECO:0000256" key="2">
    <source>
        <dbReference type="ARBA" id="ARBA00007165"/>
    </source>
</evidence>
<evidence type="ECO:0000256" key="5">
    <source>
        <dbReference type="ARBA" id="ARBA00023136"/>
    </source>
</evidence>
<dbReference type="AlphaFoldDB" id="A0A318SUG2"/>
<comment type="caution">
    <text evidence="7">The sequence shown here is derived from an EMBL/GenBank/DDBJ whole genome shotgun (WGS) entry which is preliminary data.</text>
</comment>
<evidence type="ECO:0000313" key="7">
    <source>
        <dbReference type="EMBL" id="PYE85112.1"/>
    </source>
</evidence>
<keyword evidence="3 6" id="KW-0812">Transmembrane</keyword>
<dbReference type="EMBL" id="QJTE01000002">
    <property type="protein sequence ID" value="PYE85112.1"/>
    <property type="molecule type" value="Genomic_DNA"/>
</dbReference>
<protein>
    <recommendedName>
        <fullName evidence="6">SURF1-like protein</fullName>
    </recommendedName>
</protein>
<comment type="similarity">
    <text evidence="2 6">Belongs to the SURF1 family.</text>
</comment>
<feature type="transmembrane region" description="Helical" evidence="6">
    <location>
        <begin position="21"/>
        <end position="41"/>
    </location>
</feature>
<keyword evidence="5 6" id="KW-0472">Membrane</keyword>